<sequence>MKRQTYAAQSSPSNSSSVIDDNCDDDPSFMLIEIGKGKRVPSGVRALDRFISVKEATNLETWTRKRRKIAPGHRVELNDMEGMEIIPNLFNNIGWTSLLNELYFLEMIYEFYANLHKGRVEKVGNITHQWVLSRIGGRDIAFDDRLLNNMLETPQDAIRFYTKNKRECEVVGYIQDEYANTLKKNRSPNTTISDEHKKEETDCDDKDDTNTNGTMAFNVVVDLKDTPLHDDDNNISDEDSLHSNEEVSLKEL</sequence>
<reference evidence="2" key="1">
    <citation type="journal article" date="2023" name="Nat. Plants">
        <title>Single-cell RNA sequencing provides a high-resolution roadmap for understanding the multicellular compartmentation of specialized metabolism.</title>
        <authorList>
            <person name="Sun S."/>
            <person name="Shen X."/>
            <person name="Li Y."/>
            <person name="Li Y."/>
            <person name="Wang S."/>
            <person name="Li R."/>
            <person name="Zhang H."/>
            <person name="Shen G."/>
            <person name="Guo B."/>
            <person name="Wei J."/>
            <person name="Xu J."/>
            <person name="St-Pierre B."/>
            <person name="Chen S."/>
            <person name="Sun C."/>
        </authorList>
    </citation>
    <scope>NUCLEOTIDE SEQUENCE [LARGE SCALE GENOMIC DNA]</scope>
</reference>
<comment type="caution">
    <text evidence="1">The sequence shown here is derived from an EMBL/GenBank/DDBJ whole genome shotgun (WGS) entry which is preliminary data.</text>
</comment>
<evidence type="ECO:0000313" key="1">
    <source>
        <dbReference type="EMBL" id="KAI5663095.1"/>
    </source>
</evidence>
<organism evidence="1 2">
    <name type="scientific">Catharanthus roseus</name>
    <name type="common">Madagascar periwinkle</name>
    <name type="synonym">Vinca rosea</name>
    <dbReference type="NCBI Taxonomy" id="4058"/>
    <lineage>
        <taxon>Eukaryota</taxon>
        <taxon>Viridiplantae</taxon>
        <taxon>Streptophyta</taxon>
        <taxon>Embryophyta</taxon>
        <taxon>Tracheophyta</taxon>
        <taxon>Spermatophyta</taxon>
        <taxon>Magnoliopsida</taxon>
        <taxon>eudicotyledons</taxon>
        <taxon>Gunneridae</taxon>
        <taxon>Pentapetalae</taxon>
        <taxon>asterids</taxon>
        <taxon>lamiids</taxon>
        <taxon>Gentianales</taxon>
        <taxon>Apocynaceae</taxon>
        <taxon>Rauvolfioideae</taxon>
        <taxon>Vinceae</taxon>
        <taxon>Catharanthinae</taxon>
        <taxon>Catharanthus</taxon>
    </lineage>
</organism>
<evidence type="ECO:0000313" key="2">
    <source>
        <dbReference type="Proteomes" id="UP001060085"/>
    </source>
</evidence>
<accession>A0ACC0AS62</accession>
<name>A0ACC0AS62_CATRO</name>
<proteinExistence type="predicted"/>
<dbReference type="Proteomes" id="UP001060085">
    <property type="component" value="Linkage Group LG05"/>
</dbReference>
<dbReference type="EMBL" id="CM044705">
    <property type="protein sequence ID" value="KAI5663095.1"/>
    <property type="molecule type" value="Genomic_DNA"/>
</dbReference>
<protein>
    <submittedName>
        <fullName evidence="1">Uncharacterized protein</fullName>
    </submittedName>
</protein>
<gene>
    <name evidence="1" type="ORF">M9H77_22418</name>
</gene>
<keyword evidence="2" id="KW-1185">Reference proteome</keyword>